<dbReference type="InterPro" id="IPR036047">
    <property type="entry name" value="F-box-like_dom_sf"/>
</dbReference>
<protein>
    <recommendedName>
        <fullName evidence="2">F-box domain-containing protein</fullName>
    </recommendedName>
</protein>
<dbReference type="OrthoDB" id="10388221at2759"/>
<dbReference type="Gene3D" id="1.20.1280.50">
    <property type="match status" value="1"/>
</dbReference>
<dbReference type="SUPFAM" id="SSF81383">
    <property type="entry name" value="F-box domain"/>
    <property type="match status" value="1"/>
</dbReference>
<name>A0A8H6X2Z5_9AGAR</name>
<comment type="caution">
    <text evidence="3">The sequence shown here is derived from an EMBL/GenBank/DDBJ whole genome shotgun (WGS) entry which is preliminary data.</text>
</comment>
<sequence length="355" mass="40120">MPVHDLDEDILAHILLISDIYTILSFARVNKSFRRLALSKHLWLSLVLDLSSRYFIPDAHGIHDCTTSQLIAKMVGSFQAGSIFVARLGSGNIQCCEVLTGNEVWTHAPKNGSFSSWEVEMLHDGHTAIFVFHDPLPIGLRQEFLIVQVDLTTGHSNELCHLEFNTDAGLFYSPIISGDLLALGLTMGRERMIVVVNWRERKYAVFASEYSDASPNNYMTLVAGHIILAAVAHEPPHDLRILVYILHSMASRWRSLEELFHNTGLPAEEIRIRPEDISPIMVERLEHNGRVFTDPYPRVVMRLYANPIRHDAYKLIVYASDSVRSRTNIFKQTFGEASRPVFFTYALNVGAGIFS</sequence>
<accession>A0A8H6X2Z5</accession>
<dbReference type="EMBL" id="JACAZH010000056">
    <property type="protein sequence ID" value="KAF7333299.1"/>
    <property type="molecule type" value="Genomic_DNA"/>
</dbReference>
<dbReference type="AlphaFoldDB" id="A0A8H6X2Z5"/>
<evidence type="ECO:0000259" key="2">
    <source>
        <dbReference type="PROSITE" id="PS50181"/>
    </source>
</evidence>
<organism evidence="3 4">
    <name type="scientific">Mycena sanguinolenta</name>
    <dbReference type="NCBI Taxonomy" id="230812"/>
    <lineage>
        <taxon>Eukaryota</taxon>
        <taxon>Fungi</taxon>
        <taxon>Dikarya</taxon>
        <taxon>Basidiomycota</taxon>
        <taxon>Agaricomycotina</taxon>
        <taxon>Agaricomycetes</taxon>
        <taxon>Agaricomycetidae</taxon>
        <taxon>Agaricales</taxon>
        <taxon>Marasmiineae</taxon>
        <taxon>Mycenaceae</taxon>
        <taxon>Mycena</taxon>
    </lineage>
</organism>
<proteinExistence type="predicted"/>
<evidence type="ECO:0000313" key="4">
    <source>
        <dbReference type="Proteomes" id="UP000623467"/>
    </source>
</evidence>
<dbReference type="PROSITE" id="PS50181">
    <property type="entry name" value="FBOX"/>
    <property type="match status" value="1"/>
</dbReference>
<evidence type="ECO:0000313" key="3">
    <source>
        <dbReference type="EMBL" id="KAF7333299.1"/>
    </source>
</evidence>
<keyword evidence="1" id="KW-0472">Membrane</keyword>
<feature type="transmembrane region" description="Helical" evidence="1">
    <location>
        <begin position="12"/>
        <end position="30"/>
    </location>
</feature>
<feature type="domain" description="F-box" evidence="2">
    <location>
        <begin position="1"/>
        <end position="46"/>
    </location>
</feature>
<keyword evidence="1" id="KW-1133">Transmembrane helix</keyword>
<dbReference type="Proteomes" id="UP000623467">
    <property type="component" value="Unassembled WGS sequence"/>
</dbReference>
<gene>
    <name evidence="3" type="ORF">MSAN_02425000</name>
</gene>
<keyword evidence="4" id="KW-1185">Reference proteome</keyword>
<keyword evidence="1" id="KW-0812">Transmembrane</keyword>
<dbReference type="InterPro" id="IPR001810">
    <property type="entry name" value="F-box_dom"/>
</dbReference>
<reference evidence="3" key="1">
    <citation type="submission" date="2020-05" db="EMBL/GenBank/DDBJ databases">
        <title>Mycena genomes resolve the evolution of fungal bioluminescence.</title>
        <authorList>
            <person name="Tsai I.J."/>
        </authorList>
    </citation>
    <scope>NUCLEOTIDE SEQUENCE</scope>
    <source>
        <strain evidence="3">160909Yilan</strain>
    </source>
</reference>
<evidence type="ECO:0000256" key="1">
    <source>
        <dbReference type="SAM" id="Phobius"/>
    </source>
</evidence>
<dbReference type="Pfam" id="PF00646">
    <property type="entry name" value="F-box"/>
    <property type="match status" value="1"/>
</dbReference>